<dbReference type="Gene3D" id="3.30.70.3330">
    <property type="match status" value="1"/>
</dbReference>
<organism evidence="8 9">
    <name type="scientific">Bifidobacterium jacchi</name>
    <dbReference type="NCBI Taxonomy" id="2490545"/>
    <lineage>
        <taxon>Bacteria</taxon>
        <taxon>Bacillati</taxon>
        <taxon>Actinomycetota</taxon>
        <taxon>Actinomycetes</taxon>
        <taxon>Bifidobacteriales</taxon>
        <taxon>Bifidobacteriaceae</taxon>
        <taxon>Bifidobacterium</taxon>
    </lineage>
</organism>
<dbReference type="SUPFAM" id="SSF51412">
    <property type="entry name" value="Inosine monophosphate dehydrogenase (IMPDH)"/>
    <property type="match status" value="1"/>
</dbReference>
<feature type="region of interest" description="Disordered" evidence="6">
    <location>
        <begin position="1"/>
        <end position="31"/>
    </location>
</feature>
<evidence type="ECO:0000256" key="1">
    <source>
        <dbReference type="ARBA" id="ARBA00005254"/>
    </source>
</evidence>
<evidence type="ECO:0000256" key="4">
    <source>
        <dbReference type="ARBA" id="ARBA00022857"/>
    </source>
</evidence>
<dbReference type="InterPro" id="IPR050830">
    <property type="entry name" value="Fungal_FAS"/>
</dbReference>
<reference evidence="8 9" key="1">
    <citation type="journal article" date="2019" name="Int. J. Syst. Evol. Microbiol.">
        <title>Bifidobacterium jacchi sp. nov., isolated from the faeces of a baby common marmoset (Callithrix jacchus).</title>
        <authorList>
            <person name="Modesto M."/>
            <person name="Watanabe K."/>
            <person name="Arita M."/>
            <person name="Satti M."/>
            <person name="Oki K."/>
            <person name="Sciavilla P."/>
            <person name="Patavino C."/>
            <person name="Camma C."/>
            <person name="Michelini S."/>
            <person name="Sgorbati B."/>
            <person name="Mattarelli P."/>
        </authorList>
    </citation>
    <scope>NUCLEOTIDE SEQUENCE [LARGE SCALE GENOMIC DNA]</scope>
    <source>
        <strain evidence="8 9">MRM 9.3</strain>
    </source>
</reference>
<dbReference type="Gene3D" id="1.20.930.70">
    <property type="match status" value="1"/>
</dbReference>
<dbReference type="PRINTS" id="PR01483">
    <property type="entry name" value="FASYNTHASE"/>
</dbReference>
<dbReference type="Gene3D" id="3.40.366.10">
    <property type="entry name" value="Malonyl-Coenzyme A Acyl Carrier Protein, domain 2"/>
    <property type="match status" value="3"/>
</dbReference>
<evidence type="ECO:0000259" key="7">
    <source>
        <dbReference type="SMART" id="SM00827"/>
    </source>
</evidence>
<gene>
    <name evidence="8" type="ORF">EHS19_04260</name>
</gene>
<dbReference type="Proteomes" id="UP000326336">
    <property type="component" value="Unassembled WGS sequence"/>
</dbReference>
<dbReference type="Pfam" id="PF18094">
    <property type="entry name" value="DNA_pol_B_N"/>
    <property type="match status" value="1"/>
</dbReference>
<evidence type="ECO:0000256" key="6">
    <source>
        <dbReference type="SAM" id="MobiDB-lite"/>
    </source>
</evidence>
<dbReference type="GO" id="GO:0016787">
    <property type="term" value="F:hydrolase activity"/>
    <property type="evidence" value="ECO:0007669"/>
    <property type="project" value="UniProtKB-KW"/>
</dbReference>
<dbReference type="GO" id="GO:0006633">
    <property type="term" value="P:fatty acid biosynthetic process"/>
    <property type="evidence" value="ECO:0007669"/>
    <property type="project" value="InterPro"/>
</dbReference>
<dbReference type="OrthoDB" id="4746285at2"/>
<proteinExistence type="inferred from homology"/>
<dbReference type="SUPFAM" id="SSF54637">
    <property type="entry name" value="Thioesterase/thiol ester dehydrase-isomerase"/>
    <property type="match status" value="1"/>
</dbReference>
<dbReference type="InterPro" id="IPR002539">
    <property type="entry name" value="MaoC-like_dom"/>
</dbReference>
<dbReference type="GO" id="GO:0004312">
    <property type="term" value="F:fatty acid synthase activity"/>
    <property type="evidence" value="ECO:0007669"/>
    <property type="project" value="InterPro"/>
</dbReference>
<dbReference type="InterPro" id="IPR003965">
    <property type="entry name" value="Fatty_acid_synthase"/>
</dbReference>
<sequence length="1797" mass="194191">MSSTAPRDHASKRTTVHSGTPYSPITKPSRARRISIVSSHATVPNPRKLLKPNPSETCPHCARCNTPSKPLRHKAFSPPKPFLRGGGERYIQKSHRDFAEEVLNKGCPKRKPRGALKMRQTLSCQESTFRSLFVGDPADASSDGHEAATSPYALMFAGQGGSSWRDVLNDACLDGEVRTFVDDLRTRADTILEPIAPDMLPVVAGGDNDVSRLASDAAVSVPGITIAQAAELAYFGKTADPLFSRHLPDAYLGHSQGVIAVHLAKAYLSHDIDQAARWYAIARIIGAAASLRSRSLGITRSQQATPMLSVKGIAASQAGGIASRILHADIAPAVVNAYDHVAFSGMPATMSRLARGLRQWASARPTGSTAATPIVEFLSVGAPFHCALLAPAVEQSVLWARQCGLDEDATRHIAQLMLTTPDDWHTRITKALDDGIRWFIDLGPGNVLGDITRSIIRGSGAGVISAGEPRLCDEIGMPGFACKASDDWSAYAPKLISLPDGRTVLDTAFTRLTGRSAIMLGGMTPTTVDPAIVAAAANAGHWAELAGGGQTGRKVFFDRMRQLHAQLKPGVAVQFNTMMMNPTLWNLQFGNADIVGKARRAGAPLDGVTLSAGLPDPAEAGALFDRLHKDGFPYIALKVGSIEQIRRAVAIAREHPKTTLILQVEDGRGGGHHSWQSLDDMLLAQYANIRHLRNLVLAVGGGFGTPDKATRYLTGDWSRRYGLRAMPVDAVFVGTVAVTCREALTNPDVKQALVDAAGILESNETSETGTAHDPGAARESSATRESGSATSPADAGWIRRNTAQGGVASGVSALHADLYELDNSAARCNRLLNEITHSDDLDKAVEEHRNEIIAALAATAKPYFGDVTDMSYADWLRRYAALSYPWVDESWSERFASMIERCEQRLTATDHGEFTPLINTDDAARDPLDAISLLIQHYPAAESAHVCETDAAWFVELCDKPGTKPVPFVPVIDSQVAHRWGQDAMWQSQDRRYTADQVLALPGPLSVAHVDRVDEPVGELLDRFETACVTELESRGVQPTAAWSRLADAITGRPVTTPDRLACSSPLIERCGHLTANTAAANATTAANVANAANADAQHSTASRSGSPTPVECRPVEGRAHTYEMITHLDNTFWDAHKQGSSAHVVREMRLPLSVTESTTNGGYPIVDETLLRDDMIALLADMAGVGTSDICGNRITALPQAVPSKRSAFGEHHARLHINDMLGAMHATVIGTAQLSDHLHPASAIPDALMCLLWPLIYSSIGNGSTDGTPWIYALQSMIHLSHEVRFTHDGGIAHLLERYRGMSADGENPYLDAVVWSDPAIDSVNGRVLSGHIEIHLRADSARQATATDSSAADVTATAATTKTTTDDVVAVLTERFIIPTHVYADDPAPLSVPYGGVLEAEHRSATATRRRLLRHAIITAPTDMNAFERVSGDYNPLHVSRTNARMVGYDKPIVNGMWLSAAAQQLVCSLNDEDESRYRIEGWTYSMFVPVPLGAHVDISVERAGRTSRGRLLLDVTCRVGDGIVARATAVVEAPVTAYVFPGQGSQRKGMGMNDLSQSAAVREVWDRADRHTRERFGFSILTIVRDNPESIVVQGVEYRHPKGVLFLSQFTQVALTVLGFAQYAKFDSENVTDDANAYIAGHSLGEYTALSVVGNAFSLETVIDMVYQRGNTMYELVERDEQGRSNYGMGALRPIQFGVDDDAVDDYVNDVSKRCGEFLQIVNYNVAGSQYAVVGTLKGLRFLKSDAEQRAREFGGKPPYMPIPGIDVPFHSRMMRPGVAKYRERLESLIPAG</sequence>
<name>A0A5N5RJP8_9BIFI</name>
<protein>
    <submittedName>
        <fullName evidence="8">DUF1729 domain-containing protein</fullName>
    </submittedName>
</protein>
<keyword evidence="4" id="KW-0521">NADP</keyword>
<dbReference type="Pfam" id="PF01575">
    <property type="entry name" value="MaoC_dehydratas"/>
    <property type="match status" value="1"/>
</dbReference>
<dbReference type="EMBL" id="RQSP01000010">
    <property type="protein sequence ID" value="KAB5607532.1"/>
    <property type="molecule type" value="Genomic_DNA"/>
</dbReference>
<dbReference type="SUPFAM" id="SSF52151">
    <property type="entry name" value="FabD/lysophospholipase-like"/>
    <property type="match status" value="2"/>
</dbReference>
<dbReference type="Pfam" id="PF00698">
    <property type="entry name" value="Acyl_transf_1"/>
    <property type="match status" value="1"/>
</dbReference>
<dbReference type="InterPro" id="IPR013565">
    <property type="entry name" value="Fas1/AflB-like_central"/>
</dbReference>
<keyword evidence="3" id="KW-0378">Hydrolase</keyword>
<dbReference type="Gene3D" id="3.20.20.70">
    <property type="entry name" value="Aldolase class I"/>
    <property type="match status" value="1"/>
</dbReference>
<dbReference type="InterPro" id="IPR029069">
    <property type="entry name" value="HotDog_dom_sf"/>
</dbReference>
<evidence type="ECO:0000313" key="8">
    <source>
        <dbReference type="EMBL" id="KAB5607532.1"/>
    </source>
</evidence>
<dbReference type="InterPro" id="IPR014043">
    <property type="entry name" value="Acyl_transferase_dom"/>
</dbReference>
<dbReference type="InterPro" id="IPR013785">
    <property type="entry name" value="Aldolase_TIM"/>
</dbReference>
<dbReference type="InterPro" id="IPR016035">
    <property type="entry name" value="Acyl_Trfase/lysoPLipase"/>
</dbReference>
<dbReference type="FunFam" id="3.40.366.10:FF:000009">
    <property type="entry name" value="Fatty acid synthase Fas"/>
    <property type="match status" value="1"/>
</dbReference>
<keyword evidence="2" id="KW-0808">Transferase</keyword>
<accession>A0A5N5RJP8</accession>
<comment type="similarity">
    <text evidence="1">Belongs to the enoyl-CoA hydratase/isomerase family.</text>
</comment>
<evidence type="ECO:0000313" key="9">
    <source>
        <dbReference type="Proteomes" id="UP000326336"/>
    </source>
</evidence>
<keyword evidence="9" id="KW-1185">Reference proteome</keyword>
<feature type="compositionally biased region" description="Basic and acidic residues" evidence="6">
    <location>
        <begin position="1"/>
        <end position="11"/>
    </location>
</feature>
<evidence type="ECO:0000256" key="3">
    <source>
        <dbReference type="ARBA" id="ARBA00022801"/>
    </source>
</evidence>
<dbReference type="Pfam" id="PF08354">
    <property type="entry name" value="Fas1-AflB-like_hel"/>
    <property type="match status" value="1"/>
</dbReference>
<feature type="region of interest" description="Disordered" evidence="6">
    <location>
        <begin position="763"/>
        <end position="797"/>
    </location>
</feature>
<dbReference type="GO" id="GO:0004318">
    <property type="term" value="F:enoyl-[acyl-carrier-protein] reductase (NADH) activity"/>
    <property type="evidence" value="ECO:0007669"/>
    <property type="project" value="InterPro"/>
</dbReference>
<dbReference type="SMART" id="SM00827">
    <property type="entry name" value="PKS_AT"/>
    <property type="match status" value="1"/>
</dbReference>
<dbReference type="PANTHER" id="PTHR10982">
    <property type="entry name" value="MALONYL COA-ACYL CARRIER PROTEIN TRANSACYLASE"/>
    <property type="match status" value="1"/>
</dbReference>
<evidence type="ECO:0000256" key="2">
    <source>
        <dbReference type="ARBA" id="ARBA00022679"/>
    </source>
</evidence>
<dbReference type="Gene3D" id="3.10.129.10">
    <property type="entry name" value="Hotdog Thioesterase"/>
    <property type="match status" value="1"/>
</dbReference>
<dbReference type="InterPro" id="IPR001227">
    <property type="entry name" value="Ac_transferase_dom_sf"/>
</dbReference>
<dbReference type="PANTHER" id="PTHR10982:SF21">
    <property type="entry name" value="FATTY ACID SYNTHASE SUBUNIT BETA"/>
    <property type="match status" value="1"/>
</dbReference>
<feature type="domain" description="Malonyl-CoA:ACP transacylase (MAT)" evidence="7">
    <location>
        <begin position="1543"/>
        <end position="1782"/>
    </location>
</feature>
<keyword evidence="5" id="KW-0560">Oxidoreductase</keyword>
<evidence type="ECO:0000256" key="5">
    <source>
        <dbReference type="ARBA" id="ARBA00023002"/>
    </source>
</evidence>
<comment type="caution">
    <text evidence="8">The sequence shown here is derived from an EMBL/GenBank/DDBJ whole genome shotgun (WGS) entry which is preliminary data.</text>
</comment>
<dbReference type="GO" id="GO:0005835">
    <property type="term" value="C:fatty acid synthase complex"/>
    <property type="evidence" value="ECO:0007669"/>
    <property type="project" value="InterPro"/>
</dbReference>